<evidence type="ECO:0000313" key="1">
    <source>
        <dbReference type="EMBL" id="CAI9269762.1"/>
    </source>
</evidence>
<dbReference type="EMBL" id="OX465077">
    <property type="protein sequence ID" value="CAI9269762.1"/>
    <property type="molecule type" value="Genomic_DNA"/>
</dbReference>
<gene>
    <name evidence="1" type="ORF">LSALG_LOCUS10115</name>
</gene>
<dbReference type="Proteomes" id="UP001177003">
    <property type="component" value="Chromosome 1"/>
</dbReference>
<name>A0AA35YCD0_LACSI</name>
<accession>A0AA35YCD0</accession>
<sequence>MHIIYHQILYILLYSKLTASSSNAIISLDILFEVKKLALTKSIDDVYSCIHVNAIKARLDMSIHNHEEKKRWIEATNLIHKDVVYKYLDYEIKVEKQEVKYLEDFLGMNKMINKKCNELSK</sequence>
<proteinExistence type="predicted"/>
<keyword evidence="2" id="KW-1185">Reference proteome</keyword>
<protein>
    <submittedName>
        <fullName evidence="1">Uncharacterized protein</fullName>
    </submittedName>
</protein>
<reference evidence="1" key="1">
    <citation type="submission" date="2023-04" db="EMBL/GenBank/DDBJ databases">
        <authorList>
            <person name="Vijverberg K."/>
            <person name="Xiong W."/>
            <person name="Schranz E."/>
        </authorList>
    </citation>
    <scope>NUCLEOTIDE SEQUENCE</scope>
</reference>
<dbReference type="AlphaFoldDB" id="A0AA35YCD0"/>
<organism evidence="1 2">
    <name type="scientific">Lactuca saligna</name>
    <name type="common">Willowleaf lettuce</name>
    <dbReference type="NCBI Taxonomy" id="75948"/>
    <lineage>
        <taxon>Eukaryota</taxon>
        <taxon>Viridiplantae</taxon>
        <taxon>Streptophyta</taxon>
        <taxon>Embryophyta</taxon>
        <taxon>Tracheophyta</taxon>
        <taxon>Spermatophyta</taxon>
        <taxon>Magnoliopsida</taxon>
        <taxon>eudicotyledons</taxon>
        <taxon>Gunneridae</taxon>
        <taxon>Pentapetalae</taxon>
        <taxon>asterids</taxon>
        <taxon>campanulids</taxon>
        <taxon>Asterales</taxon>
        <taxon>Asteraceae</taxon>
        <taxon>Cichorioideae</taxon>
        <taxon>Cichorieae</taxon>
        <taxon>Lactucinae</taxon>
        <taxon>Lactuca</taxon>
    </lineage>
</organism>
<evidence type="ECO:0000313" key="2">
    <source>
        <dbReference type="Proteomes" id="UP001177003"/>
    </source>
</evidence>